<evidence type="ECO:0000313" key="10">
    <source>
        <dbReference type="EMBL" id="BCG49232.1"/>
    </source>
</evidence>
<dbReference type="KEGG" id="crr:CRDco_0150"/>
<dbReference type="GO" id="GO:0071949">
    <property type="term" value="F:FAD binding"/>
    <property type="evidence" value="ECO:0007669"/>
    <property type="project" value="TreeGrafter"/>
</dbReference>
<comment type="cofactor">
    <cofactor evidence="1 9">
        <name>FAD</name>
        <dbReference type="ChEBI" id="CHEBI:57692"/>
    </cofactor>
</comment>
<protein>
    <recommendedName>
        <fullName evidence="9">Methylenetetrahydrofolate reductase</fullName>
    </recommendedName>
</protein>
<evidence type="ECO:0000256" key="9">
    <source>
        <dbReference type="RuleBase" id="RU003862"/>
    </source>
</evidence>
<keyword evidence="6 9" id="KW-0560">Oxidoreductase</keyword>
<name>A0A7R6VY71_CARRU</name>
<sequence>MKKISFEIFPEKDIKKSIEFINFLKKKNPDFISITCSKEDNYSFIEIIKKNTDIKIIPHIICNTLFSVIIKILKFIKIKIFSFIIISGDDCKNNSYNYIVKIRQLFGHIIKIYSGIYLEEHKITKNFNKEVLFVYKKKKIGINLFLTQFFYNFSIIKYYLNILKKSGVSKILIPGIFPKKKIQDVLNFTNKCKIEIPNWIVKNYNFINFKNYYLSNLKNFNHFHFYTFNKTKNILYYLK</sequence>
<organism evidence="10 11">
    <name type="scientific">Candidatus Carsonella ruddii</name>
    <name type="common">Diaphorina cf. continua</name>
    <dbReference type="NCBI Taxonomy" id="2661587"/>
    <lineage>
        <taxon>Bacteria</taxon>
        <taxon>Pseudomonadati</taxon>
        <taxon>Pseudomonadota</taxon>
        <taxon>Gammaproteobacteria</taxon>
        <taxon>Oceanospirillales</taxon>
        <taxon>Halomonadaceae</taxon>
        <taxon>Zymobacter group</taxon>
        <taxon>Candidatus Carsonella</taxon>
    </lineage>
</organism>
<dbReference type="SUPFAM" id="SSF51730">
    <property type="entry name" value="FAD-linked oxidoreductase"/>
    <property type="match status" value="1"/>
</dbReference>
<dbReference type="GO" id="GO:0035999">
    <property type="term" value="P:tetrahydrofolate interconversion"/>
    <property type="evidence" value="ECO:0007669"/>
    <property type="project" value="UniProtKB-UniPathway"/>
</dbReference>
<evidence type="ECO:0000256" key="8">
    <source>
        <dbReference type="ARBA" id="ARBA00048628"/>
    </source>
</evidence>
<dbReference type="Pfam" id="PF02219">
    <property type="entry name" value="MTHFR"/>
    <property type="match status" value="1"/>
</dbReference>
<dbReference type="GO" id="GO:0106312">
    <property type="term" value="F:methylenetetrahydrofolate reductase (NADH) activity"/>
    <property type="evidence" value="ECO:0007669"/>
    <property type="project" value="UniProtKB-EC"/>
</dbReference>
<evidence type="ECO:0000256" key="7">
    <source>
        <dbReference type="ARBA" id="ARBA00034478"/>
    </source>
</evidence>
<keyword evidence="11" id="KW-1185">Reference proteome</keyword>
<dbReference type="UniPathway" id="UPA00193"/>
<dbReference type="RefSeq" id="WP_201329521.1">
    <property type="nucleotide sequence ID" value="NZ_AP023214.1"/>
</dbReference>
<proteinExistence type="inferred from homology"/>
<evidence type="ECO:0000256" key="6">
    <source>
        <dbReference type="ARBA" id="ARBA00023002"/>
    </source>
</evidence>
<comment type="pathway">
    <text evidence="7">Amino-acid biosynthesis; L-methionine biosynthesis via de novo pathway.</text>
</comment>
<dbReference type="InterPro" id="IPR029041">
    <property type="entry name" value="FAD-linked_oxidoreductase-like"/>
</dbReference>
<comment type="similarity">
    <text evidence="3 9">Belongs to the methylenetetrahydrofolate reductase family.</text>
</comment>
<dbReference type="Gene3D" id="3.20.20.220">
    <property type="match status" value="1"/>
</dbReference>
<reference evidence="10 11" key="1">
    <citation type="journal article" date="2020" name="Genome Biol. Evol.">
        <title>Comparative Genomics Underlines Multiple Roles of Profftella, an Obligate Symbiont of Psyllids: Providing Toxins, Vitamins, and Carotenoids.</title>
        <authorList>
            <person name="Nakabachi A."/>
            <person name="Piel J."/>
            <person name="Malenovsky I."/>
            <person name="Hirose Y."/>
        </authorList>
    </citation>
    <scope>NUCLEOTIDE SEQUENCE [LARGE SCALE GENOMIC DNA]</scope>
    <source>
        <strain evidence="10 11">Dco</strain>
    </source>
</reference>
<evidence type="ECO:0000256" key="5">
    <source>
        <dbReference type="ARBA" id="ARBA00022827"/>
    </source>
</evidence>
<evidence type="ECO:0000256" key="4">
    <source>
        <dbReference type="ARBA" id="ARBA00022630"/>
    </source>
</evidence>
<dbReference type="InterPro" id="IPR003171">
    <property type="entry name" value="Mehydrof_redctse-like"/>
</dbReference>
<comment type="pathway">
    <text evidence="2 9">One-carbon metabolism; tetrahydrofolate interconversion.</text>
</comment>
<evidence type="ECO:0000313" key="11">
    <source>
        <dbReference type="Proteomes" id="UP000595596"/>
    </source>
</evidence>
<keyword evidence="4 9" id="KW-0285">Flavoprotein</keyword>
<dbReference type="GO" id="GO:0009086">
    <property type="term" value="P:methionine biosynthetic process"/>
    <property type="evidence" value="ECO:0007669"/>
    <property type="project" value="TreeGrafter"/>
</dbReference>
<accession>A0A7R6VY71</accession>
<evidence type="ECO:0000256" key="2">
    <source>
        <dbReference type="ARBA" id="ARBA00004777"/>
    </source>
</evidence>
<dbReference type="PANTHER" id="PTHR45754:SF3">
    <property type="entry name" value="METHYLENETETRAHYDROFOLATE REDUCTASE (NADPH)"/>
    <property type="match status" value="1"/>
</dbReference>
<dbReference type="EMBL" id="AP023214">
    <property type="protein sequence ID" value="BCG49232.1"/>
    <property type="molecule type" value="Genomic_DNA"/>
</dbReference>
<evidence type="ECO:0000256" key="1">
    <source>
        <dbReference type="ARBA" id="ARBA00001974"/>
    </source>
</evidence>
<dbReference type="AlphaFoldDB" id="A0A7R6VY71"/>
<dbReference type="GO" id="GO:0005829">
    <property type="term" value="C:cytosol"/>
    <property type="evidence" value="ECO:0007669"/>
    <property type="project" value="TreeGrafter"/>
</dbReference>
<evidence type="ECO:0000256" key="3">
    <source>
        <dbReference type="ARBA" id="ARBA00006743"/>
    </source>
</evidence>
<comment type="catalytic activity">
    <reaction evidence="8">
        <text>(6S)-5-methyl-5,6,7,8-tetrahydrofolate + NAD(+) = (6R)-5,10-methylene-5,6,7,8-tetrahydrofolate + NADH + H(+)</text>
        <dbReference type="Rhea" id="RHEA:19821"/>
        <dbReference type="ChEBI" id="CHEBI:15378"/>
        <dbReference type="ChEBI" id="CHEBI:15636"/>
        <dbReference type="ChEBI" id="CHEBI:18608"/>
        <dbReference type="ChEBI" id="CHEBI:57540"/>
        <dbReference type="ChEBI" id="CHEBI:57945"/>
        <dbReference type="EC" id="1.5.1.54"/>
    </reaction>
    <physiologicalReaction direction="right-to-left" evidence="8">
        <dbReference type="Rhea" id="RHEA:19823"/>
    </physiologicalReaction>
</comment>
<dbReference type="PANTHER" id="PTHR45754">
    <property type="entry name" value="METHYLENETETRAHYDROFOLATE REDUCTASE"/>
    <property type="match status" value="1"/>
</dbReference>
<keyword evidence="5 9" id="KW-0274">FAD</keyword>
<dbReference type="Proteomes" id="UP000595596">
    <property type="component" value="Chromosome"/>
</dbReference>
<gene>
    <name evidence="10" type="primary">metF</name>
    <name evidence="10" type="ORF">CRDco_0150</name>
</gene>